<keyword evidence="1" id="KW-1133">Transmembrane helix</keyword>
<evidence type="ECO:0000313" key="3">
    <source>
        <dbReference type="EMBL" id="RMO97442.1"/>
    </source>
</evidence>
<feature type="transmembrane region" description="Helical" evidence="1">
    <location>
        <begin position="293"/>
        <end position="313"/>
    </location>
</feature>
<dbReference type="Gene3D" id="1.10.3730.20">
    <property type="match status" value="1"/>
</dbReference>
<dbReference type="RefSeq" id="WP_259639743.1">
    <property type="nucleotide sequence ID" value="NZ_RBQB01000023.1"/>
</dbReference>
<keyword evidence="1" id="KW-0472">Membrane</keyword>
<evidence type="ECO:0000256" key="1">
    <source>
        <dbReference type="SAM" id="Phobius"/>
    </source>
</evidence>
<keyword evidence="1" id="KW-0812">Transmembrane</keyword>
<organism evidence="3 4">
    <name type="scientific">Pseudomonas syringae pv. philadelphi</name>
    <dbReference type="NCBI Taxonomy" id="251706"/>
    <lineage>
        <taxon>Bacteria</taxon>
        <taxon>Pseudomonadati</taxon>
        <taxon>Pseudomonadota</taxon>
        <taxon>Gammaproteobacteria</taxon>
        <taxon>Pseudomonadales</taxon>
        <taxon>Pseudomonadaceae</taxon>
        <taxon>Pseudomonas</taxon>
    </lineage>
</organism>
<feature type="transmembrane region" description="Helical" evidence="1">
    <location>
        <begin position="238"/>
        <end position="257"/>
    </location>
</feature>
<dbReference type="GO" id="GO:0016020">
    <property type="term" value="C:membrane"/>
    <property type="evidence" value="ECO:0007669"/>
    <property type="project" value="InterPro"/>
</dbReference>
<evidence type="ECO:0000313" key="4">
    <source>
        <dbReference type="Proteomes" id="UP000279372"/>
    </source>
</evidence>
<comment type="caution">
    <text evidence="3">The sequence shown here is derived from an EMBL/GenBank/DDBJ whole genome shotgun (WGS) entry which is preliminary data.</text>
</comment>
<dbReference type="InterPro" id="IPR037185">
    <property type="entry name" value="EmrE-like"/>
</dbReference>
<accession>A0A3M3ZRY5</accession>
<gene>
    <name evidence="3" type="ORF">ALQ33_00039</name>
</gene>
<protein>
    <recommendedName>
        <fullName evidence="2">EamA domain-containing protein</fullName>
    </recommendedName>
</protein>
<feature type="domain" description="EamA" evidence="2">
    <location>
        <begin position="23"/>
        <end position="156"/>
    </location>
</feature>
<feature type="transmembrane region" description="Helical" evidence="1">
    <location>
        <begin position="173"/>
        <end position="193"/>
    </location>
</feature>
<feature type="transmembrane region" description="Helical" evidence="1">
    <location>
        <begin position="145"/>
        <end position="167"/>
    </location>
</feature>
<feature type="transmembrane region" description="Helical" evidence="1">
    <location>
        <begin position="205"/>
        <end position="223"/>
    </location>
</feature>
<feature type="transmembrane region" description="Helical" evidence="1">
    <location>
        <begin position="115"/>
        <end position="133"/>
    </location>
</feature>
<dbReference type="Proteomes" id="UP000279372">
    <property type="component" value="Unassembled WGS sequence"/>
</dbReference>
<dbReference type="Pfam" id="PF00892">
    <property type="entry name" value="EamA"/>
    <property type="match status" value="1"/>
</dbReference>
<feature type="transmembrane region" description="Helical" evidence="1">
    <location>
        <begin position="21"/>
        <end position="45"/>
    </location>
</feature>
<dbReference type="SUPFAM" id="SSF103481">
    <property type="entry name" value="Multidrug resistance efflux transporter EmrE"/>
    <property type="match status" value="1"/>
</dbReference>
<reference evidence="3 4" key="1">
    <citation type="submission" date="2018-08" db="EMBL/GenBank/DDBJ databases">
        <title>Recombination of ecologically and evolutionarily significant loci maintains genetic cohesion in the Pseudomonas syringae species complex.</title>
        <authorList>
            <person name="Dillon M."/>
            <person name="Thakur S."/>
            <person name="Almeida R.N.D."/>
            <person name="Weir B.S."/>
            <person name="Guttman D.S."/>
        </authorList>
    </citation>
    <scope>NUCLEOTIDE SEQUENCE [LARGE SCALE GENOMIC DNA]</scope>
    <source>
        <strain evidence="3 4">ICMP 8902</strain>
    </source>
</reference>
<feature type="transmembrane region" description="Helical" evidence="1">
    <location>
        <begin position="84"/>
        <end position="103"/>
    </location>
</feature>
<sequence length="372" mass="41219">MDEQRVDYQNRAPGGIMNAGYLGAFSMAVYCLSTALSAVWVMFAFSRISGATLTFITFLMAWATFYIVHLLRGHDPLRLLREKWRAVVLINVLTLFSWWFMFMALQRIEASVESAIYQGWMPLVVLICEAIALKAPISRFRWIGALLILASLLGLVIVRVLLGATAMVSVERLYEGIALATVAGITGGVYVYCSGRLNLGKQYSAMDILCTRFFLLMLVTGWVGREGLIQLFTLDTQMLFQLVGLAVVSVLIPVFSLQYSIQQLGGGRVSILTPCVPVIALAAEFMLSAWHTFWVPFLVTTVCIAVFLSNVWFTRVSRTPSVVAPLAVTLKLQAVRVPLKSALAIETRDVGYLWQQTRGNRLGATDPEDARA</sequence>
<feature type="transmembrane region" description="Helical" evidence="1">
    <location>
        <begin position="269"/>
        <end position="287"/>
    </location>
</feature>
<feature type="transmembrane region" description="Helical" evidence="1">
    <location>
        <begin position="51"/>
        <end position="72"/>
    </location>
</feature>
<dbReference type="AlphaFoldDB" id="A0A3M3ZRY5"/>
<dbReference type="InterPro" id="IPR000620">
    <property type="entry name" value="EamA_dom"/>
</dbReference>
<proteinExistence type="predicted"/>
<evidence type="ECO:0000259" key="2">
    <source>
        <dbReference type="Pfam" id="PF00892"/>
    </source>
</evidence>
<dbReference type="EMBL" id="RBQB01000023">
    <property type="protein sequence ID" value="RMO97442.1"/>
    <property type="molecule type" value="Genomic_DNA"/>
</dbReference>
<name>A0A3M3ZRY5_9PSED</name>